<feature type="region of interest" description="Disordered" evidence="1">
    <location>
        <begin position="62"/>
        <end position="155"/>
    </location>
</feature>
<keyword evidence="3" id="KW-1185">Reference proteome</keyword>
<reference evidence="2 3" key="1">
    <citation type="journal article" date="2019" name="Int. J. Syst. Evol. Microbiol.">
        <title>The Global Catalogue of Microorganisms (GCM) 10K type strain sequencing project: providing services to taxonomists for standard genome sequencing and annotation.</title>
        <authorList>
            <consortium name="The Broad Institute Genomics Platform"/>
            <consortium name="The Broad Institute Genome Sequencing Center for Infectious Disease"/>
            <person name="Wu L."/>
            <person name="Ma J."/>
        </authorList>
    </citation>
    <scope>NUCLEOTIDE SEQUENCE [LARGE SCALE GENOMIC DNA]</scope>
    <source>
        <strain evidence="2 3">JCM 14718</strain>
    </source>
</reference>
<protein>
    <submittedName>
        <fullName evidence="2">Uncharacterized protein</fullName>
    </submittedName>
</protein>
<name>A0ABN2IDC5_9ACTN</name>
<dbReference type="EMBL" id="BAAANY010000025">
    <property type="protein sequence ID" value="GAA1702573.1"/>
    <property type="molecule type" value="Genomic_DNA"/>
</dbReference>
<organism evidence="2 3">
    <name type="scientific">Fodinicola feengrottensis</name>
    <dbReference type="NCBI Taxonomy" id="435914"/>
    <lineage>
        <taxon>Bacteria</taxon>
        <taxon>Bacillati</taxon>
        <taxon>Actinomycetota</taxon>
        <taxon>Actinomycetes</taxon>
        <taxon>Mycobacteriales</taxon>
        <taxon>Fodinicola</taxon>
    </lineage>
</organism>
<accession>A0ABN2IDC5</accession>
<dbReference type="RefSeq" id="WP_163572518.1">
    <property type="nucleotide sequence ID" value="NZ_BAAANY010000025.1"/>
</dbReference>
<sequence length="155" mass="16674">MPLSDQPGLLATAIDQSSKHQPLLPKGAAAALPICRAPGCVQDWPCVIRRHAEQVLTFYGRNPAAFDDPVPPPPPRLPTRRAAVAGQLEQGSAKRRRHRHEQPNQPPVNELSGGSAATAGRVMDESRLPASVSVRWVGQPDGRLAAPQEWRGALP</sequence>
<dbReference type="Proteomes" id="UP001500618">
    <property type="component" value="Unassembled WGS sequence"/>
</dbReference>
<evidence type="ECO:0000313" key="3">
    <source>
        <dbReference type="Proteomes" id="UP001500618"/>
    </source>
</evidence>
<proteinExistence type="predicted"/>
<comment type="caution">
    <text evidence="2">The sequence shown here is derived from an EMBL/GenBank/DDBJ whole genome shotgun (WGS) entry which is preliminary data.</text>
</comment>
<gene>
    <name evidence="2" type="ORF">GCM10009765_60020</name>
</gene>
<evidence type="ECO:0000256" key="1">
    <source>
        <dbReference type="SAM" id="MobiDB-lite"/>
    </source>
</evidence>
<evidence type="ECO:0000313" key="2">
    <source>
        <dbReference type="EMBL" id="GAA1702573.1"/>
    </source>
</evidence>